<feature type="domain" description="PepSY" evidence="2">
    <location>
        <begin position="94"/>
        <end position="154"/>
    </location>
</feature>
<dbReference type="Proteomes" id="UP000003963">
    <property type="component" value="Unassembled WGS sequence"/>
</dbReference>
<evidence type="ECO:0000259" key="2">
    <source>
        <dbReference type="Pfam" id="PF03413"/>
    </source>
</evidence>
<proteinExistence type="predicted"/>
<feature type="region of interest" description="Disordered" evidence="1">
    <location>
        <begin position="229"/>
        <end position="252"/>
    </location>
</feature>
<feature type="region of interest" description="Disordered" evidence="1">
    <location>
        <begin position="1"/>
        <end position="29"/>
    </location>
</feature>
<protein>
    <submittedName>
        <fullName evidence="3">LigA protein</fullName>
    </submittedName>
</protein>
<evidence type="ECO:0000313" key="4">
    <source>
        <dbReference type="Proteomes" id="UP000003963"/>
    </source>
</evidence>
<keyword evidence="4" id="KW-1185">Reference proteome</keyword>
<dbReference type="AlphaFoldDB" id="D9WGP9"/>
<accession>D9WGP9</accession>
<sequence length="252" mass="26324">MSEGRDRAPPTKAQHATRTGGTAPMKANAKRTLAPRAVVLGTAAAIALIGGTGAASAFADDDGGPAPKSSVQLTQNERHLDDTAQDRTEVKADKVTYDQATAAALKAVPGTATSAELDTADRNGSLIWEVDVFGKDHKSHDVTIDAGNGKVLNQHTDRDDDAAEDARETQALIKGDKTGYANATDQALKAVPGTVTSFGLDDNDRTGATVYEVDVLGKDHKSHDITVDAASGKVLNQHVDHDDNDSDDGDDD</sequence>
<dbReference type="InterPro" id="IPR025711">
    <property type="entry name" value="PepSY"/>
</dbReference>
<reference evidence="3 4" key="1">
    <citation type="submission" date="2009-02" db="EMBL/GenBank/DDBJ databases">
        <title>Annotation of Streptomyces hygroscopicus strain ATCC 53653.</title>
        <authorList>
            <consortium name="The Broad Institute Genome Sequencing Platform"/>
            <consortium name="Broad Institute Microbial Sequencing Center"/>
            <person name="Fischbach M."/>
            <person name="Godfrey P."/>
            <person name="Ward D."/>
            <person name="Young S."/>
            <person name="Zeng Q."/>
            <person name="Koehrsen M."/>
            <person name="Alvarado L."/>
            <person name="Berlin A.M."/>
            <person name="Bochicchio J."/>
            <person name="Borenstein D."/>
            <person name="Chapman S.B."/>
            <person name="Chen Z."/>
            <person name="Engels R."/>
            <person name="Freedman E."/>
            <person name="Gellesch M."/>
            <person name="Goldberg J."/>
            <person name="Griggs A."/>
            <person name="Gujja S."/>
            <person name="Heilman E.R."/>
            <person name="Heiman D.I."/>
            <person name="Hepburn T.A."/>
            <person name="Howarth C."/>
            <person name="Jen D."/>
            <person name="Larson L."/>
            <person name="Lewis B."/>
            <person name="Mehta T."/>
            <person name="Park D."/>
            <person name="Pearson M."/>
            <person name="Richards J."/>
            <person name="Roberts A."/>
            <person name="Saif S."/>
            <person name="Shea T.D."/>
            <person name="Shenoy N."/>
            <person name="Sisk P."/>
            <person name="Stolte C."/>
            <person name="Sykes S.N."/>
            <person name="Thomson T."/>
            <person name="Walk T."/>
            <person name="White J."/>
            <person name="Yandava C."/>
            <person name="Straight P."/>
            <person name="Clardy J."/>
            <person name="Hung D."/>
            <person name="Kolter R."/>
            <person name="Mekalanos J."/>
            <person name="Walker S."/>
            <person name="Walsh C.T."/>
            <person name="Wieland-Brown L.C."/>
            <person name="Haas B."/>
            <person name="Nusbaum C."/>
            <person name="Birren B."/>
        </authorList>
    </citation>
    <scope>NUCLEOTIDE SEQUENCE [LARGE SCALE GENOMIC DNA]</scope>
    <source>
        <strain evidence="3 4">ATCC 53653</strain>
    </source>
</reference>
<dbReference type="STRING" id="457427.SSOG_05151"/>
<feature type="domain" description="PepSY" evidence="2">
    <location>
        <begin position="183"/>
        <end position="237"/>
    </location>
</feature>
<feature type="region of interest" description="Disordered" evidence="1">
    <location>
        <begin position="59"/>
        <end position="89"/>
    </location>
</feature>
<dbReference type="HOGENOM" id="CLU_096493_0_0_11"/>
<evidence type="ECO:0000313" key="3">
    <source>
        <dbReference type="EMBL" id="EFL25437.1"/>
    </source>
</evidence>
<dbReference type="Gene3D" id="3.10.450.40">
    <property type="match status" value="2"/>
</dbReference>
<evidence type="ECO:0000256" key="1">
    <source>
        <dbReference type="SAM" id="MobiDB-lite"/>
    </source>
</evidence>
<name>D9WGP9_9ACTN</name>
<organism evidence="3 4">
    <name type="scientific">Streptomyces himastatinicus ATCC 53653</name>
    <dbReference type="NCBI Taxonomy" id="457427"/>
    <lineage>
        <taxon>Bacteria</taxon>
        <taxon>Bacillati</taxon>
        <taxon>Actinomycetota</taxon>
        <taxon>Actinomycetes</taxon>
        <taxon>Kitasatosporales</taxon>
        <taxon>Streptomycetaceae</taxon>
        <taxon>Streptomyces</taxon>
        <taxon>Streptomyces violaceusniger group</taxon>
    </lineage>
</organism>
<feature type="compositionally biased region" description="Acidic residues" evidence="1">
    <location>
        <begin position="242"/>
        <end position="252"/>
    </location>
</feature>
<dbReference type="Pfam" id="PF03413">
    <property type="entry name" value="PepSY"/>
    <property type="match status" value="2"/>
</dbReference>
<dbReference type="EMBL" id="GG657754">
    <property type="protein sequence ID" value="EFL25437.1"/>
    <property type="molecule type" value="Genomic_DNA"/>
</dbReference>
<feature type="compositionally biased region" description="Basic and acidic residues" evidence="1">
    <location>
        <begin position="76"/>
        <end position="89"/>
    </location>
</feature>
<gene>
    <name evidence="3" type="ORF">SSOG_05151</name>
</gene>